<evidence type="ECO:0000313" key="14">
    <source>
        <dbReference type="Proteomes" id="UP000737018"/>
    </source>
</evidence>
<evidence type="ECO:0000256" key="12">
    <source>
        <dbReference type="SAM" id="SignalP"/>
    </source>
</evidence>
<evidence type="ECO:0000256" key="1">
    <source>
        <dbReference type="ARBA" id="ARBA00004589"/>
    </source>
</evidence>
<evidence type="ECO:0000256" key="3">
    <source>
        <dbReference type="ARBA" id="ARBA00022622"/>
    </source>
</evidence>
<evidence type="ECO:0000256" key="8">
    <source>
        <dbReference type="ARBA" id="ARBA00023278"/>
    </source>
</evidence>
<keyword evidence="11" id="KW-1133">Transmembrane helix</keyword>
<comment type="subcellular location">
    <subcellularLocation>
        <location evidence="10">Endomembrane system</location>
        <topology evidence="10">Lipid-anchor</topology>
    </subcellularLocation>
    <subcellularLocation>
        <location evidence="1">Membrane</location>
        <topology evidence="1">Lipid-anchor</topology>
        <topology evidence="1">GPI-anchor</topology>
    </subcellularLocation>
</comment>
<comment type="similarity">
    <text evidence="2">Belongs to the AG-peptide AGP family.</text>
</comment>
<dbReference type="PANTHER" id="PTHR34114:SF11">
    <property type="entry name" value="ARABINOGALACTAN PROTEIN 13-RELATED"/>
    <property type="match status" value="1"/>
</dbReference>
<organism evidence="13 14">
    <name type="scientific">Castanea mollissima</name>
    <name type="common">Chinese chestnut</name>
    <dbReference type="NCBI Taxonomy" id="60419"/>
    <lineage>
        <taxon>Eukaryota</taxon>
        <taxon>Viridiplantae</taxon>
        <taxon>Streptophyta</taxon>
        <taxon>Embryophyta</taxon>
        <taxon>Tracheophyta</taxon>
        <taxon>Spermatophyta</taxon>
        <taxon>Magnoliopsida</taxon>
        <taxon>eudicotyledons</taxon>
        <taxon>Gunneridae</taxon>
        <taxon>Pentapetalae</taxon>
        <taxon>rosids</taxon>
        <taxon>fabids</taxon>
        <taxon>Fagales</taxon>
        <taxon>Fagaceae</taxon>
        <taxon>Castanea</taxon>
    </lineage>
</organism>
<evidence type="ECO:0000256" key="2">
    <source>
        <dbReference type="ARBA" id="ARBA00005835"/>
    </source>
</evidence>
<dbReference type="Proteomes" id="UP000737018">
    <property type="component" value="Unassembled WGS sequence"/>
</dbReference>
<evidence type="ECO:0000256" key="6">
    <source>
        <dbReference type="ARBA" id="ARBA00023136"/>
    </source>
</evidence>
<protein>
    <submittedName>
        <fullName evidence="13">Uncharacterized protein</fullName>
    </submittedName>
</protein>
<dbReference type="GO" id="GO:0098552">
    <property type="term" value="C:side of membrane"/>
    <property type="evidence" value="ECO:0007669"/>
    <property type="project" value="UniProtKB-KW"/>
</dbReference>
<gene>
    <name evidence="13" type="ORF">CMV_021456</name>
</gene>
<evidence type="ECO:0000256" key="4">
    <source>
        <dbReference type="ARBA" id="ARBA00022729"/>
    </source>
</evidence>
<proteinExistence type="inferred from homology"/>
<keyword evidence="11" id="KW-0812">Transmembrane</keyword>
<keyword evidence="14" id="KW-1185">Reference proteome</keyword>
<evidence type="ECO:0000256" key="7">
    <source>
        <dbReference type="ARBA" id="ARBA00023180"/>
    </source>
</evidence>
<keyword evidence="6 11" id="KW-0472">Membrane</keyword>
<evidence type="ECO:0000256" key="5">
    <source>
        <dbReference type="ARBA" id="ARBA00022974"/>
    </source>
</evidence>
<evidence type="ECO:0000256" key="11">
    <source>
        <dbReference type="SAM" id="Phobius"/>
    </source>
</evidence>
<dbReference type="OrthoDB" id="997813at2759"/>
<dbReference type="AlphaFoldDB" id="A0A8J4QNZ0"/>
<evidence type="ECO:0000256" key="10">
    <source>
        <dbReference type="ARBA" id="ARBA00037868"/>
    </source>
</evidence>
<evidence type="ECO:0000256" key="9">
    <source>
        <dbReference type="ARBA" id="ARBA00023288"/>
    </source>
</evidence>
<sequence length="78" mass="8316">MEAMKLRFFVALMVVLMAISSVQKAAAAEAPAPSPTSDAAIFVPTFFASLVALAFGLSPEACEFRKEGVLTSKWSLTF</sequence>
<dbReference type="EMBL" id="JRKL02004239">
    <property type="protein sequence ID" value="KAF3953060.1"/>
    <property type="molecule type" value="Genomic_DNA"/>
</dbReference>
<keyword evidence="4 12" id="KW-0732">Signal</keyword>
<dbReference type="GO" id="GO:0012505">
    <property type="term" value="C:endomembrane system"/>
    <property type="evidence" value="ECO:0007669"/>
    <property type="project" value="UniProtKB-SubCell"/>
</dbReference>
<evidence type="ECO:0000313" key="13">
    <source>
        <dbReference type="EMBL" id="KAF3953060.1"/>
    </source>
</evidence>
<name>A0A8J4QNZ0_9ROSI</name>
<reference evidence="13" key="1">
    <citation type="submission" date="2020-03" db="EMBL/GenBank/DDBJ databases">
        <title>Castanea mollissima Vanexum genome sequencing.</title>
        <authorList>
            <person name="Staton M."/>
        </authorList>
    </citation>
    <scope>NUCLEOTIDE SEQUENCE</scope>
    <source>
        <tissue evidence="13">Leaf</tissue>
    </source>
</reference>
<feature type="signal peptide" evidence="12">
    <location>
        <begin position="1"/>
        <end position="27"/>
    </location>
</feature>
<dbReference type="InterPro" id="IPR039281">
    <property type="entry name" value="AGP3/12/13/14/21"/>
</dbReference>
<keyword evidence="8" id="KW-0379">Hydroxylation</keyword>
<feature type="chain" id="PRO_5035175701" evidence="12">
    <location>
        <begin position="28"/>
        <end position="78"/>
    </location>
</feature>
<accession>A0A8J4QNZ0</accession>
<feature type="transmembrane region" description="Helical" evidence="11">
    <location>
        <begin position="37"/>
        <end position="57"/>
    </location>
</feature>
<comment type="caution">
    <text evidence="13">The sequence shown here is derived from an EMBL/GenBank/DDBJ whole genome shotgun (WGS) entry which is preliminary data.</text>
</comment>
<keyword evidence="3" id="KW-0336">GPI-anchor</keyword>
<keyword evidence="9" id="KW-0449">Lipoprotein</keyword>
<keyword evidence="7" id="KW-0325">Glycoprotein</keyword>
<dbReference type="PANTHER" id="PTHR34114">
    <property type="entry name" value="ARABINOGALACTAN PEPTIDE 1"/>
    <property type="match status" value="1"/>
</dbReference>
<keyword evidence="5" id="KW-0654">Proteoglycan</keyword>